<comment type="subcellular location">
    <subcellularLocation>
        <location evidence="1">Cytoplasm</location>
        <location evidence="1">Cytoskeleton</location>
        <location evidence="1">Microtubule organizing center</location>
        <location evidence="1">Centrosome</location>
        <location evidence="1">Centriole</location>
    </subcellularLocation>
    <subcellularLocation>
        <location evidence="2">Nucleus</location>
    </subcellularLocation>
</comment>
<dbReference type="OrthoDB" id="9999940at2759"/>
<evidence type="ECO:0000256" key="9">
    <source>
        <dbReference type="ARBA" id="ARBA00045771"/>
    </source>
</evidence>
<evidence type="ECO:0000256" key="7">
    <source>
        <dbReference type="ARBA" id="ARBA00023212"/>
    </source>
</evidence>
<comment type="similarity">
    <text evidence="3">Belongs to the MDM1 family.</text>
</comment>
<keyword evidence="7" id="KW-0206">Cytoskeleton</keyword>
<evidence type="ECO:0000313" key="11">
    <source>
        <dbReference type="EMBL" id="KAF6029649.1"/>
    </source>
</evidence>
<gene>
    <name evidence="11" type="ORF">EB796_012058</name>
</gene>
<evidence type="ECO:0000313" key="12">
    <source>
        <dbReference type="Proteomes" id="UP000593567"/>
    </source>
</evidence>
<feature type="region of interest" description="Disordered" evidence="10">
    <location>
        <begin position="503"/>
        <end position="688"/>
    </location>
</feature>
<dbReference type="InterPro" id="IPR029136">
    <property type="entry name" value="MDM1"/>
</dbReference>
<dbReference type="PANTHER" id="PTHR32078">
    <property type="entry name" value="NUCLEAR PROTEIN MDM1"/>
    <property type="match status" value="1"/>
</dbReference>
<accession>A0A7J7JTF6</accession>
<dbReference type="EMBL" id="VXIV02001799">
    <property type="protein sequence ID" value="KAF6029649.1"/>
    <property type="molecule type" value="Genomic_DNA"/>
</dbReference>
<sequence>MPVRFKGDSEYHENLKWISSPKSATFSPTKQQQAVTAGLSSPQASQVQGFMDEPAILRKKKPIPLVTTSTTKMFDEELVVPDDYMLLGSQEKFTTNVPYKDYLTKNRSRVLGTTYVFRNELFLKAPSKPVDFEQLQASPSKPLAKINFDTGAPKRQVAKEQPPVEVEGKAKPVNLSKTRVIAKEPAIPVSPPHSSVSGSTSSTPRQMAKTKVIEKPKVSQPVPRQVQAEPYHPPNKSSTPVVETKAKSKQDPNVDDSYAMKYRAGIAPHRVSTKRKSEYAYKYDWKKPVESTPLLAAQQVVHNNNSQIAPYKVGLPKQSEYSKEFKPWKYKPVVSQDDAIAASRSLKKTIKGSKMRRTKSEMDLTPDRRPAAGSPSRIFHDNTRLTKSLNPQKPFFPHRRTVSWVTEYKSNFQPFSKFKYDQGAWHGAAPPHIKQQMNYETDGQLSTSNWTAEVRELREKAEEYRKRSNGTHFSRVHVGQLLSENSKLWDAVSISSELSALDLEQSQATTSPPRKPSTKSPRQRTQSAQPALRSSEDKQKKDSAQARELKESSARKRLAWSSDGDRSTSPSDTARSIRSSSTPTVTSEHSYRTPSISSSAMNKQFVKQVSTQNSERLSDGSGSTGNGRAQTPELTNSSVVHRHHLDITTPNRHGLLLSSPPRRSKRPESKERSPRVNQVRNSAEKGERVARDMPLEVGIPPANVNTKELLSPTYGKPTPDTHPLLNEEVAEPVDMILETRYVQSPQPKANISALLEGAGMTYKVPQARQDDPWKAIGRKKREEDECSVTSQLSESMMSVISSTSSLANEVLDRAARRQKQFWGQKTKS</sequence>
<reference evidence="11" key="1">
    <citation type="submission" date="2020-06" db="EMBL/GenBank/DDBJ databases">
        <title>Draft genome of Bugula neritina, a colonial animal packing powerful symbionts and potential medicines.</title>
        <authorList>
            <person name="Rayko M."/>
        </authorList>
    </citation>
    <scope>NUCLEOTIDE SEQUENCE [LARGE SCALE GENOMIC DNA]</scope>
    <source>
        <strain evidence="11">Kwan_BN1</strain>
    </source>
</reference>
<dbReference type="Proteomes" id="UP000593567">
    <property type="component" value="Unassembled WGS sequence"/>
</dbReference>
<evidence type="ECO:0000256" key="1">
    <source>
        <dbReference type="ARBA" id="ARBA00004114"/>
    </source>
</evidence>
<dbReference type="PANTHER" id="PTHR32078:SF1">
    <property type="entry name" value="NUCLEAR PROTEIN MDM1"/>
    <property type="match status" value="1"/>
</dbReference>
<comment type="caution">
    <text evidence="11">The sequence shown here is derived from an EMBL/GenBank/DDBJ whole genome shotgun (WGS) entry which is preliminary data.</text>
</comment>
<evidence type="ECO:0000256" key="4">
    <source>
        <dbReference type="ARBA" id="ARBA00013508"/>
    </source>
</evidence>
<dbReference type="GO" id="GO:0005874">
    <property type="term" value="C:microtubule"/>
    <property type="evidence" value="ECO:0007669"/>
    <property type="project" value="UniProtKB-KW"/>
</dbReference>
<proteinExistence type="inferred from homology"/>
<evidence type="ECO:0000256" key="2">
    <source>
        <dbReference type="ARBA" id="ARBA00004123"/>
    </source>
</evidence>
<feature type="region of interest" description="Disordered" evidence="10">
    <location>
        <begin position="182"/>
        <end position="257"/>
    </location>
</feature>
<protein>
    <recommendedName>
        <fullName evidence="4">Nuclear protein MDM1</fullName>
    </recommendedName>
</protein>
<keyword evidence="8" id="KW-0539">Nucleus</keyword>
<dbReference type="GO" id="GO:0008017">
    <property type="term" value="F:microtubule binding"/>
    <property type="evidence" value="ECO:0007669"/>
    <property type="project" value="InterPro"/>
</dbReference>
<evidence type="ECO:0000256" key="3">
    <source>
        <dbReference type="ARBA" id="ARBA00010494"/>
    </source>
</evidence>
<dbReference type="GO" id="GO:0046600">
    <property type="term" value="P:negative regulation of centriole replication"/>
    <property type="evidence" value="ECO:0007669"/>
    <property type="project" value="InterPro"/>
</dbReference>
<comment type="function">
    <text evidence="9">Microtubule-binding protein that negatively regulates centriole duplication. Binds to and stabilizes microtubules.</text>
</comment>
<feature type="compositionally biased region" description="Polar residues" evidence="10">
    <location>
        <begin position="567"/>
        <end position="615"/>
    </location>
</feature>
<dbReference type="GO" id="GO:0005634">
    <property type="term" value="C:nucleus"/>
    <property type="evidence" value="ECO:0007669"/>
    <property type="project" value="UniProtKB-SubCell"/>
</dbReference>
<keyword evidence="6" id="KW-0493">Microtubule</keyword>
<feature type="compositionally biased region" description="Basic and acidic residues" evidence="10">
    <location>
        <begin position="358"/>
        <end position="370"/>
    </location>
</feature>
<evidence type="ECO:0000256" key="10">
    <source>
        <dbReference type="SAM" id="MobiDB-lite"/>
    </source>
</evidence>
<feature type="compositionally biased region" description="Polar residues" evidence="10">
    <location>
        <begin position="626"/>
        <end position="639"/>
    </location>
</feature>
<feature type="compositionally biased region" description="Basic and acidic residues" evidence="10">
    <location>
        <begin position="534"/>
        <end position="554"/>
    </location>
</feature>
<feature type="compositionally biased region" description="Low complexity" evidence="10">
    <location>
        <begin position="192"/>
        <end position="204"/>
    </location>
</feature>
<name>A0A7J7JTF6_BUGNE</name>
<organism evidence="11 12">
    <name type="scientific">Bugula neritina</name>
    <name type="common">Brown bryozoan</name>
    <name type="synonym">Sertularia neritina</name>
    <dbReference type="NCBI Taxonomy" id="10212"/>
    <lineage>
        <taxon>Eukaryota</taxon>
        <taxon>Metazoa</taxon>
        <taxon>Spiralia</taxon>
        <taxon>Lophotrochozoa</taxon>
        <taxon>Bryozoa</taxon>
        <taxon>Gymnolaemata</taxon>
        <taxon>Cheilostomatida</taxon>
        <taxon>Flustrina</taxon>
        <taxon>Buguloidea</taxon>
        <taxon>Bugulidae</taxon>
        <taxon>Bugula</taxon>
    </lineage>
</organism>
<evidence type="ECO:0000256" key="8">
    <source>
        <dbReference type="ARBA" id="ARBA00023242"/>
    </source>
</evidence>
<keyword evidence="5" id="KW-0963">Cytoplasm</keyword>
<dbReference type="Pfam" id="PF15501">
    <property type="entry name" value="MDM1"/>
    <property type="match status" value="1"/>
</dbReference>
<evidence type="ECO:0000256" key="6">
    <source>
        <dbReference type="ARBA" id="ARBA00022701"/>
    </source>
</evidence>
<dbReference type="AlphaFoldDB" id="A0A7J7JTF6"/>
<feature type="region of interest" description="Disordered" evidence="10">
    <location>
        <begin position="352"/>
        <end position="377"/>
    </location>
</feature>
<keyword evidence="12" id="KW-1185">Reference proteome</keyword>
<evidence type="ECO:0000256" key="5">
    <source>
        <dbReference type="ARBA" id="ARBA00022490"/>
    </source>
</evidence>
<dbReference type="GO" id="GO:0005814">
    <property type="term" value="C:centriole"/>
    <property type="evidence" value="ECO:0007669"/>
    <property type="project" value="UniProtKB-SubCell"/>
</dbReference>